<dbReference type="RefSeq" id="WP_243647147.1">
    <property type="nucleotide sequence ID" value="NZ_SLXK01000038.1"/>
</dbReference>
<organism evidence="1 2">
    <name type="scientific">Scopulibacillus darangshiensis</name>
    <dbReference type="NCBI Taxonomy" id="442528"/>
    <lineage>
        <taxon>Bacteria</taxon>
        <taxon>Bacillati</taxon>
        <taxon>Bacillota</taxon>
        <taxon>Bacilli</taxon>
        <taxon>Bacillales</taxon>
        <taxon>Sporolactobacillaceae</taxon>
        <taxon>Scopulibacillus</taxon>
    </lineage>
</organism>
<comment type="caution">
    <text evidence="1">The sequence shown here is derived from an EMBL/GenBank/DDBJ whole genome shotgun (WGS) entry which is preliminary data.</text>
</comment>
<reference evidence="1 2" key="1">
    <citation type="submission" date="2019-03" db="EMBL/GenBank/DDBJ databases">
        <title>Genomic Encyclopedia of Type Strains, Phase IV (KMG-IV): sequencing the most valuable type-strain genomes for metagenomic binning, comparative biology and taxonomic classification.</title>
        <authorList>
            <person name="Goeker M."/>
        </authorList>
    </citation>
    <scope>NUCLEOTIDE SEQUENCE [LARGE SCALE GENOMIC DNA]</scope>
    <source>
        <strain evidence="1 2">DSM 19377</strain>
    </source>
</reference>
<dbReference type="EMBL" id="SLXK01000038">
    <property type="protein sequence ID" value="TCP21944.1"/>
    <property type="molecule type" value="Genomic_DNA"/>
</dbReference>
<dbReference type="Pfam" id="PF12788">
    <property type="entry name" value="YmaF"/>
    <property type="match status" value="1"/>
</dbReference>
<sequence>MQRTPSNKMFFEGNTNVWHPSQTSINEKTHVHEFYGTTSANDGHEHKFVGTTYPAANVMPHTHEYFTVTHFDDEHRHTISGRTGPAIPLKGGGHYHKLGGETSIDFNHQHEY</sequence>
<keyword evidence="2" id="KW-1185">Reference proteome</keyword>
<proteinExistence type="predicted"/>
<dbReference type="AlphaFoldDB" id="A0A4R2NL85"/>
<protein>
    <submittedName>
        <fullName evidence="1">YmaF-like protein</fullName>
    </submittedName>
</protein>
<accession>A0A4R2NL85</accession>
<gene>
    <name evidence="1" type="ORF">EV207_13831</name>
</gene>
<dbReference type="InterPro" id="IPR024307">
    <property type="entry name" value="YmaF"/>
</dbReference>
<evidence type="ECO:0000313" key="2">
    <source>
        <dbReference type="Proteomes" id="UP000295416"/>
    </source>
</evidence>
<evidence type="ECO:0000313" key="1">
    <source>
        <dbReference type="EMBL" id="TCP21944.1"/>
    </source>
</evidence>
<dbReference type="Proteomes" id="UP000295416">
    <property type="component" value="Unassembled WGS sequence"/>
</dbReference>
<name>A0A4R2NL85_9BACL</name>